<comment type="caution">
    <text evidence="2">The sequence shown here is derived from an EMBL/GenBank/DDBJ whole genome shotgun (WGS) entry which is preliminary data.</text>
</comment>
<name>A0A150H0T2_GONPE</name>
<dbReference type="EMBL" id="LSYV01000003">
    <property type="protein sequence ID" value="KXZ55644.1"/>
    <property type="molecule type" value="Genomic_DNA"/>
</dbReference>
<keyword evidence="1" id="KW-0175">Coiled coil</keyword>
<gene>
    <name evidence="2" type="ORF">GPECTOR_2g1194</name>
</gene>
<protein>
    <submittedName>
        <fullName evidence="2">Uncharacterized protein</fullName>
    </submittedName>
</protein>
<evidence type="ECO:0000313" key="3">
    <source>
        <dbReference type="Proteomes" id="UP000075714"/>
    </source>
</evidence>
<reference evidence="3" key="1">
    <citation type="journal article" date="2016" name="Nat. Commun.">
        <title>The Gonium pectorale genome demonstrates co-option of cell cycle regulation during the evolution of multicellularity.</title>
        <authorList>
            <person name="Hanschen E.R."/>
            <person name="Marriage T.N."/>
            <person name="Ferris P.J."/>
            <person name="Hamaji T."/>
            <person name="Toyoda A."/>
            <person name="Fujiyama A."/>
            <person name="Neme R."/>
            <person name="Noguchi H."/>
            <person name="Minakuchi Y."/>
            <person name="Suzuki M."/>
            <person name="Kawai-Toyooka H."/>
            <person name="Smith D.R."/>
            <person name="Sparks H."/>
            <person name="Anderson J."/>
            <person name="Bakaric R."/>
            <person name="Luria V."/>
            <person name="Karger A."/>
            <person name="Kirschner M.W."/>
            <person name="Durand P.M."/>
            <person name="Michod R.E."/>
            <person name="Nozaki H."/>
            <person name="Olson B.J."/>
        </authorList>
    </citation>
    <scope>NUCLEOTIDE SEQUENCE [LARGE SCALE GENOMIC DNA]</scope>
    <source>
        <strain evidence="3">NIES-2863</strain>
    </source>
</reference>
<keyword evidence="3" id="KW-1185">Reference proteome</keyword>
<feature type="coiled-coil region" evidence="1">
    <location>
        <begin position="14"/>
        <end position="41"/>
    </location>
</feature>
<dbReference type="AlphaFoldDB" id="A0A150H0T2"/>
<dbReference type="Proteomes" id="UP000075714">
    <property type="component" value="Unassembled WGS sequence"/>
</dbReference>
<organism evidence="2 3">
    <name type="scientific">Gonium pectorale</name>
    <name type="common">Green alga</name>
    <dbReference type="NCBI Taxonomy" id="33097"/>
    <lineage>
        <taxon>Eukaryota</taxon>
        <taxon>Viridiplantae</taxon>
        <taxon>Chlorophyta</taxon>
        <taxon>core chlorophytes</taxon>
        <taxon>Chlorophyceae</taxon>
        <taxon>CS clade</taxon>
        <taxon>Chlamydomonadales</taxon>
        <taxon>Volvocaceae</taxon>
        <taxon>Gonium</taxon>
    </lineage>
</organism>
<accession>A0A150H0T2</accession>
<evidence type="ECO:0000256" key="1">
    <source>
        <dbReference type="SAM" id="Coils"/>
    </source>
</evidence>
<proteinExistence type="predicted"/>
<sequence length="93" mass="10911">MRKEREVAWKHEQNRLMRQRQRSLEEQNELLNRLLNEQLERTSGAAAPYPEAQPAVMLASPYVNMLLGQRVNPVDMVYVPSGQHMQALQPRTW</sequence>
<evidence type="ECO:0000313" key="2">
    <source>
        <dbReference type="EMBL" id="KXZ55644.1"/>
    </source>
</evidence>